<dbReference type="GO" id="GO:0070762">
    <property type="term" value="C:nuclear pore transmembrane ring"/>
    <property type="evidence" value="ECO:0007669"/>
    <property type="project" value="TreeGrafter"/>
</dbReference>
<feature type="transmembrane region" description="Helical" evidence="2">
    <location>
        <begin position="89"/>
        <end position="110"/>
    </location>
</feature>
<keyword evidence="2" id="KW-1133">Transmembrane helix</keyword>
<keyword evidence="2" id="KW-0812">Transmembrane</keyword>
<accession>A0A5M8PUE3</accession>
<dbReference type="PANTHER" id="PTHR28003:SF1">
    <property type="entry name" value="NUCLEOPORIN POM34"/>
    <property type="match status" value="1"/>
</dbReference>
<reference evidence="3 4" key="1">
    <citation type="submission" date="2019-09" db="EMBL/GenBank/DDBJ databases">
        <title>The hologenome of the rock-dwelling lichen Lasallia pustulata.</title>
        <authorList>
            <person name="Greshake Tzovaras B."/>
            <person name="Segers F."/>
            <person name="Bicker A."/>
            <person name="Dal Grande F."/>
            <person name="Otte J."/>
            <person name="Hankeln T."/>
            <person name="Schmitt I."/>
            <person name="Ebersberger I."/>
        </authorList>
    </citation>
    <scope>NUCLEOTIDE SEQUENCE [LARGE SCALE GENOMIC DNA]</scope>
    <source>
        <strain evidence="3">A1-1</strain>
    </source>
</reference>
<evidence type="ECO:0000256" key="2">
    <source>
        <dbReference type="SAM" id="Phobius"/>
    </source>
</evidence>
<dbReference type="InterPro" id="IPR012578">
    <property type="entry name" value="Nucl_pore_cmplx"/>
</dbReference>
<sequence>MATSRPPSTPGTQTSQASIVTPSPGSWRHPKFDEIAQRQDASTFSGKNVRRILWNAGFLLFTFSFRTIFAFFASFFSLVPPTISKYANITVYLLRAVFLYNIFVASLPLVRGTDNLVDIPLTPSQRALLGLDPNATPPMTPGTQYITPPRYPRSSTPRSGTPGSRSSSTANSPLSRNDSPSFGKQASESPFTPSASPLWQKAVGGARDPGRRHSYGSPSPLGPGVSGKEMSVLGAPKTPSPSTGRGASVALNSRWLYERGRGSPGSRGL</sequence>
<dbReference type="EMBL" id="VXIT01000004">
    <property type="protein sequence ID" value="KAA6413230.1"/>
    <property type="molecule type" value="Genomic_DNA"/>
</dbReference>
<dbReference type="Pfam" id="PF08058">
    <property type="entry name" value="NPCC"/>
    <property type="match status" value="1"/>
</dbReference>
<keyword evidence="2" id="KW-0472">Membrane</keyword>
<dbReference type="Proteomes" id="UP000324767">
    <property type="component" value="Unassembled WGS sequence"/>
</dbReference>
<comment type="caution">
    <text evidence="3">The sequence shown here is derived from an EMBL/GenBank/DDBJ whole genome shotgun (WGS) entry which is preliminary data.</text>
</comment>
<gene>
    <name evidence="3" type="ORF">FRX48_02974</name>
</gene>
<proteinExistence type="predicted"/>
<evidence type="ECO:0000256" key="1">
    <source>
        <dbReference type="SAM" id="MobiDB-lite"/>
    </source>
</evidence>
<dbReference type="AlphaFoldDB" id="A0A5M8PUE3"/>
<evidence type="ECO:0000313" key="3">
    <source>
        <dbReference type="EMBL" id="KAA6413230.1"/>
    </source>
</evidence>
<feature type="compositionally biased region" description="Low complexity" evidence="1">
    <location>
        <begin position="152"/>
        <end position="169"/>
    </location>
</feature>
<organism evidence="3 4">
    <name type="scientific">Lasallia pustulata</name>
    <dbReference type="NCBI Taxonomy" id="136370"/>
    <lineage>
        <taxon>Eukaryota</taxon>
        <taxon>Fungi</taxon>
        <taxon>Dikarya</taxon>
        <taxon>Ascomycota</taxon>
        <taxon>Pezizomycotina</taxon>
        <taxon>Lecanoromycetes</taxon>
        <taxon>OSLEUM clade</taxon>
        <taxon>Umbilicariomycetidae</taxon>
        <taxon>Umbilicariales</taxon>
        <taxon>Umbilicariaceae</taxon>
        <taxon>Lasallia</taxon>
    </lineage>
</organism>
<dbReference type="GO" id="GO:0030474">
    <property type="term" value="P:spindle pole body duplication"/>
    <property type="evidence" value="ECO:0007669"/>
    <property type="project" value="TreeGrafter"/>
</dbReference>
<feature type="transmembrane region" description="Helical" evidence="2">
    <location>
        <begin position="52"/>
        <end position="77"/>
    </location>
</feature>
<feature type="compositionally biased region" description="Low complexity" evidence="1">
    <location>
        <begin position="215"/>
        <end position="227"/>
    </location>
</feature>
<feature type="compositionally biased region" description="Polar residues" evidence="1">
    <location>
        <begin position="1"/>
        <end position="24"/>
    </location>
</feature>
<evidence type="ECO:0000313" key="4">
    <source>
        <dbReference type="Proteomes" id="UP000324767"/>
    </source>
</evidence>
<feature type="compositionally biased region" description="Polar residues" evidence="1">
    <location>
        <begin position="170"/>
        <end position="197"/>
    </location>
</feature>
<feature type="region of interest" description="Disordered" evidence="1">
    <location>
        <begin position="130"/>
        <end position="269"/>
    </location>
</feature>
<dbReference type="OrthoDB" id="429932at2759"/>
<dbReference type="PANTHER" id="PTHR28003">
    <property type="entry name" value="NUCLEOPORIN POM34"/>
    <property type="match status" value="1"/>
</dbReference>
<evidence type="ECO:0008006" key="5">
    <source>
        <dbReference type="Google" id="ProtNLM"/>
    </source>
</evidence>
<name>A0A5M8PUE3_9LECA</name>
<dbReference type="GO" id="GO:0005640">
    <property type="term" value="C:nuclear outer membrane"/>
    <property type="evidence" value="ECO:0007669"/>
    <property type="project" value="TreeGrafter"/>
</dbReference>
<dbReference type="GO" id="GO:0006606">
    <property type="term" value="P:protein import into nucleus"/>
    <property type="evidence" value="ECO:0007669"/>
    <property type="project" value="TreeGrafter"/>
</dbReference>
<protein>
    <recommendedName>
        <fullName evidence="5">Nuclear pore complex component</fullName>
    </recommendedName>
</protein>
<feature type="region of interest" description="Disordered" evidence="1">
    <location>
        <begin position="1"/>
        <end position="26"/>
    </location>
</feature>